<dbReference type="RefSeq" id="WP_008082048.1">
    <property type="nucleotide sequence ID" value="NC_013926.1"/>
</dbReference>
<dbReference type="InterPro" id="IPR048715">
    <property type="entry name" value="CggR_N"/>
</dbReference>
<evidence type="ECO:0000313" key="2">
    <source>
        <dbReference type="EMBL" id="ADD08207.1"/>
    </source>
</evidence>
<dbReference type="Pfam" id="PF21715">
    <property type="entry name" value="CggR_N"/>
    <property type="match status" value="1"/>
</dbReference>
<name>B5IAF0_ACIB4</name>
<dbReference type="EMBL" id="CP001941">
    <property type="protein sequence ID" value="ADD08207.1"/>
    <property type="molecule type" value="Genomic_DNA"/>
</dbReference>
<dbReference type="Gene3D" id="1.10.10.10">
    <property type="entry name" value="Winged helix-like DNA-binding domain superfamily/Winged helix DNA-binding domain"/>
    <property type="match status" value="1"/>
</dbReference>
<dbReference type="Proteomes" id="UP000001400">
    <property type="component" value="Chromosome"/>
</dbReference>
<keyword evidence="3" id="KW-1185">Reference proteome</keyword>
<reference evidence="2" key="1">
    <citation type="submission" date="2010-02" db="EMBL/GenBank/DDBJ databases">
        <title>Complete sequence of Aciduliprofundum boonei T469.</title>
        <authorList>
            <consortium name="US DOE Joint Genome Institute"/>
            <person name="Lucas S."/>
            <person name="Copeland A."/>
            <person name="Lapidus A."/>
            <person name="Cheng J.-F."/>
            <person name="Bruce D."/>
            <person name="Goodwin L."/>
            <person name="Pitluck S."/>
            <person name="Saunders E."/>
            <person name="Detter J.C."/>
            <person name="Han C."/>
            <person name="Tapia R."/>
            <person name="Land M."/>
            <person name="Hauser L."/>
            <person name="Kyrpides N."/>
            <person name="Mikhailova N."/>
            <person name="Flores G."/>
            <person name="Reysenbach A.-L."/>
            <person name="Woyke T."/>
        </authorList>
    </citation>
    <scope>NUCLEOTIDE SEQUENCE</scope>
    <source>
        <strain evidence="2">T469</strain>
    </source>
</reference>
<dbReference type="InterPro" id="IPR036390">
    <property type="entry name" value="WH_DNA-bd_sf"/>
</dbReference>
<dbReference type="AlphaFoldDB" id="B5IAF0"/>
<dbReference type="SUPFAM" id="SSF46785">
    <property type="entry name" value="Winged helix' DNA-binding domain"/>
    <property type="match status" value="1"/>
</dbReference>
<dbReference type="eggNOG" id="arCOG01345">
    <property type="taxonomic scope" value="Archaea"/>
</dbReference>
<dbReference type="OrthoDB" id="229881at2157"/>
<dbReference type="InterPro" id="IPR036388">
    <property type="entry name" value="WH-like_DNA-bd_sf"/>
</dbReference>
<dbReference type="HOGENOM" id="CLU_152992_0_0_2"/>
<evidence type="ECO:0000313" key="3">
    <source>
        <dbReference type="Proteomes" id="UP000001400"/>
    </source>
</evidence>
<sequence length="102" mass="11857">MTITYKLDTEMELIERHIKVLKAVIENQPVGIIKLSHMLNMPEHKIRYSLRLLEQEGIIEASPSGAKITIKAKEALEEIRKFVRDMEKRCEEINNIIDSINL</sequence>
<evidence type="ECO:0000259" key="1">
    <source>
        <dbReference type="Pfam" id="PF21715"/>
    </source>
</evidence>
<dbReference type="STRING" id="439481.Aboo_0396"/>
<accession>B5IAF0</accession>
<protein>
    <recommendedName>
        <fullName evidence="1">CggR N-terminal DNA binding domain-containing protein</fullName>
    </recommendedName>
</protein>
<proteinExistence type="predicted"/>
<dbReference type="KEGG" id="abi:Aboo_0396"/>
<organism evidence="2 3">
    <name type="scientific">Aciduliprofundum boonei (strain DSM 19572 / T469)</name>
    <dbReference type="NCBI Taxonomy" id="439481"/>
    <lineage>
        <taxon>Archaea</taxon>
        <taxon>Methanobacteriati</taxon>
        <taxon>Thermoplasmatota</taxon>
        <taxon>DHVE2 group</taxon>
        <taxon>Candidatus Aciduliprofundum</taxon>
    </lineage>
</organism>
<dbReference type="GeneID" id="8827338"/>
<feature type="domain" description="CggR N-terminal DNA binding" evidence="1">
    <location>
        <begin position="15"/>
        <end position="82"/>
    </location>
</feature>
<gene>
    <name evidence="2" type="ordered locus">Aboo_0396</name>
</gene>